<evidence type="ECO:0000313" key="2">
    <source>
        <dbReference type="Proteomes" id="UP001172155"/>
    </source>
</evidence>
<dbReference type="GO" id="GO:0005737">
    <property type="term" value="C:cytoplasm"/>
    <property type="evidence" value="ECO:0007669"/>
    <property type="project" value="TreeGrafter"/>
</dbReference>
<dbReference type="InterPro" id="IPR051783">
    <property type="entry name" value="NAD(P)-dependent_oxidoreduct"/>
</dbReference>
<dbReference type="AlphaFoldDB" id="A0AA40K8N8"/>
<dbReference type="PANTHER" id="PTHR48079:SF6">
    <property type="entry name" value="NAD(P)-BINDING DOMAIN-CONTAINING PROTEIN-RELATED"/>
    <property type="match status" value="1"/>
</dbReference>
<name>A0AA40K8N8_9PEZI</name>
<accession>A0AA40K8N8</accession>
<keyword evidence="2" id="KW-1185">Reference proteome</keyword>
<dbReference type="Proteomes" id="UP001172155">
    <property type="component" value="Unassembled WGS sequence"/>
</dbReference>
<dbReference type="EMBL" id="JAUKUD010000003">
    <property type="protein sequence ID" value="KAK0750133.1"/>
    <property type="molecule type" value="Genomic_DNA"/>
</dbReference>
<evidence type="ECO:0000313" key="1">
    <source>
        <dbReference type="EMBL" id="KAK0750133.1"/>
    </source>
</evidence>
<dbReference type="SUPFAM" id="SSF51735">
    <property type="entry name" value="NAD(P)-binding Rossmann-fold domains"/>
    <property type="match status" value="1"/>
</dbReference>
<dbReference type="InterPro" id="IPR036291">
    <property type="entry name" value="NAD(P)-bd_dom_sf"/>
</dbReference>
<dbReference type="Gene3D" id="3.40.50.720">
    <property type="entry name" value="NAD(P)-binding Rossmann-like Domain"/>
    <property type="match status" value="1"/>
</dbReference>
<dbReference type="PANTHER" id="PTHR48079">
    <property type="entry name" value="PROTEIN YEEZ"/>
    <property type="match status" value="1"/>
</dbReference>
<comment type="caution">
    <text evidence="1">The sequence shown here is derived from an EMBL/GenBank/DDBJ whole genome shotgun (WGS) entry which is preliminary data.</text>
</comment>
<proteinExistence type="predicted"/>
<evidence type="ECO:0008006" key="3">
    <source>
        <dbReference type="Google" id="ProtNLM"/>
    </source>
</evidence>
<gene>
    <name evidence="1" type="ORF">B0T18DRAFT_408308</name>
</gene>
<organism evidence="1 2">
    <name type="scientific">Schizothecium vesticola</name>
    <dbReference type="NCBI Taxonomy" id="314040"/>
    <lineage>
        <taxon>Eukaryota</taxon>
        <taxon>Fungi</taxon>
        <taxon>Dikarya</taxon>
        <taxon>Ascomycota</taxon>
        <taxon>Pezizomycotina</taxon>
        <taxon>Sordariomycetes</taxon>
        <taxon>Sordariomycetidae</taxon>
        <taxon>Sordariales</taxon>
        <taxon>Schizotheciaceae</taxon>
        <taxon>Schizothecium</taxon>
    </lineage>
</organism>
<protein>
    <recommendedName>
        <fullName evidence="3">NAD(P)-binding domain-containing protein</fullName>
    </recommendedName>
</protein>
<reference evidence="1" key="1">
    <citation type="submission" date="2023-06" db="EMBL/GenBank/DDBJ databases">
        <title>Genome-scale phylogeny and comparative genomics of the fungal order Sordariales.</title>
        <authorList>
            <consortium name="Lawrence Berkeley National Laboratory"/>
            <person name="Hensen N."/>
            <person name="Bonometti L."/>
            <person name="Westerberg I."/>
            <person name="Brannstrom I.O."/>
            <person name="Guillou S."/>
            <person name="Cros-Aarteil S."/>
            <person name="Calhoun S."/>
            <person name="Haridas S."/>
            <person name="Kuo A."/>
            <person name="Mondo S."/>
            <person name="Pangilinan J."/>
            <person name="Riley R."/>
            <person name="LaButti K."/>
            <person name="Andreopoulos B."/>
            <person name="Lipzen A."/>
            <person name="Chen C."/>
            <person name="Yanf M."/>
            <person name="Daum C."/>
            <person name="Ng V."/>
            <person name="Clum A."/>
            <person name="Steindorff A."/>
            <person name="Ohm R."/>
            <person name="Martin F."/>
            <person name="Silar P."/>
            <person name="Natvig D."/>
            <person name="Lalanne C."/>
            <person name="Gautier V."/>
            <person name="Ament-velasquez S.L."/>
            <person name="Kruys A."/>
            <person name="Hutchinson M.I."/>
            <person name="Powell A.J."/>
            <person name="Barry K."/>
            <person name="Miller A.N."/>
            <person name="Grigoriev I.V."/>
            <person name="Debuchy R."/>
            <person name="Gladieux P."/>
            <person name="Thoren M.H."/>
            <person name="Johannesson H."/>
        </authorList>
    </citation>
    <scope>NUCLEOTIDE SEQUENCE</scope>
    <source>
        <strain evidence="1">SMH3187-1</strain>
    </source>
</reference>
<sequence length="358" mass="37979">MEPNVFFIGASGNIGASVLAAVLAAHPDLSIDALVRSETDARDLKETYGTSVTATIGSLAELDLLETKAAEATIVIYCAPDVFQDPGIAALLAGLAKSSSPTTPKFYIHTSGAARIWDPPNGSIPGPRIWDDTLDLADFPSSPTTTHATTDALVASFPYPHVHTAIVSPSFVVGRSPRHTHAAPIIFPYLLGAMQRAGGAFVIDQGRNKSSFVDNGELARVYVALLEDAVRILTSGAAPRPEVWGPEGYYFASGLEVEWRGFVEGYLVPALRRCGGGVLAPEGKGTREMEMGEVVQMMRGMIGDGETAGVWSQHIAEGFGTAMRVRATRAERELGVKVGTGLEGLDDAVRVTLEMIKI</sequence>
<dbReference type="GO" id="GO:0004029">
    <property type="term" value="F:aldehyde dehydrogenase (NAD+) activity"/>
    <property type="evidence" value="ECO:0007669"/>
    <property type="project" value="TreeGrafter"/>
</dbReference>